<keyword evidence="3" id="KW-0472">Membrane</keyword>
<feature type="region of interest" description="Disordered" evidence="2">
    <location>
        <begin position="83"/>
        <end position="114"/>
    </location>
</feature>
<dbReference type="InterPro" id="IPR055304">
    <property type="entry name" value="CHCHD2/10-like"/>
</dbReference>
<dbReference type="GO" id="GO:0007005">
    <property type="term" value="P:mitochondrion organization"/>
    <property type="evidence" value="ECO:0007669"/>
    <property type="project" value="InterPro"/>
</dbReference>
<feature type="transmembrane region" description="Helical" evidence="3">
    <location>
        <begin position="7"/>
        <end position="25"/>
    </location>
</feature>
<keyword evidence="3" id="KW-1133">Transmembrane helix</keyword>
<feature type="compositionally biased region" description="Pro residues" evidence="2">
    <location>
        <begin position="95"/>
        <end position="109"/>
    </location>
</feature>
<gene>
    <name evidence="5" type="ORF">Sangu_0620500</name>
</gene>
<evidence type="ECO:0000256" key="1">
    <source>
        <dbReference type="ARBA" id="ARBA00023157"/>
    </source>
</evidence>
<dbReference type="GO" id="GO:0005634">
    <property type="term" value="C:nucleus"/>
    <property type="evidence" value="ECO:0007669"/>
    <property type="project" value="TreeGrafter"/>
</dbReference>
<dbReference type="EMBL" id="JACGWK010000003">
    <property type="protein sequence ID" value="KAL0365229.1"/>
    <property type="molecule type" value="Genomic_DNA"/>
</dbReference>
<dbReference type="PANTHER" id="PTHR13523:SF2">
    <property type="entry name" value="COILED-COIL-HELIX-COILED-COIL-HELIX DOMAIN CONTAINING 2, ISOFORM A-RELATED"/>
    <property type="match status" value="1"/>
</dbReference>
<reference evidence="5" key="2">
    <citation type="journal article" date="2024" name="Plant">
        <title>Genomic evolution and insights into agronomic trait innovations of Sesamum species.</title>
        <authorList>
            <person name="Miao H."/>
            <person name="Wang L."/>
            <person name="Qu L."/>
            <person name="Liu H."/>
            <person name="Sun Y."/>
            <person name="Le M."/>
            <person name="Wang Q."/>
            <person name="Wei S."/>
            <person name="Zheng Y."/>
            <person name="Lin W."/>
            <person name="Duan Y."/>
            <person name="Cao H."/>
            <person name="Xiong S."/>
            <person name="Wang X."/>
            <person name="Wei L."/>
            <person name="Li C."/>
            <person name="Ma Q."/>
            <person name="Ju M."/>
            <person name="Zhao R."/>
            <person name="Li G."/>
            <person name="Mu C."/>
            <person name="Tian Q."/>
            <person name="Mei H."/>
            <person name="Zhang T."/>
            <person name="Gao T."/>
            <person name="Zhang H."/>
        </authorList>
    </citation>
    <scope>NUCLEOTIDE SEQUENCE</scope>
    <source>
        <strain evidence="5">G01</strain>
    </source>
</reference>
<accession>A0AAW2QBR1</accession>
<dbReference type="AlphaFoldDB" id="A0AAW2QBR1"/>
<name>A0AAW2QBR1_9LAMI</name>
<evidence type="ECO:0000313" key="5">
    <source>
        <dbReference type="EMBL" id="KAL0365229.1"/>
    </source>
</evidence>
<keyword evidence="3" id="KW-0812">Transmembrane</keyword>
<dbReference type="Pfam" id="PF06747">
    <property type="entry name" value="CHCH"/>
    <property type="match status" value="1"/>
</dbReference>
<dbReference type="InterPro" id="IPR010625">
    <property type="entry name" value="CHCH"/>
</dbReference>
<dbReference type="SUPFAM" id="SSF47072">
    <property type="entry name" value="Cysteine alpha-hairpin motif"/>
    <property type="match status" value="1"/>
</dbReference>
<evidence type="ECO:0000259" key="4">
    <source>
        <dbReference type="Pfam" id="PF06747"/>
    </source>
</evidence>
<evidence type="ECO:0000256" key="2">
    <source>
        <dbReference type="SAM" id="MobiDB-lite"/>
    </source>
</evidence>
<proteinExistence type="predicted"/>
<dbReference type="PANTHER" id="PTHR13523">
    <property type="entry name" value="COILED-COIL-HELIX-COILED-COIL-HELIX DOMAIN CONTAINING 2/NUR77"/>
    <property type="match status" value="1"/>
</dbReference>
<feature type="transmembrane region" description="Helical" evidence="3">
    <location>
        <begin position="40"/>
        <end position="58"/>
    </location>
</feature>
<protein>
    <recommendedName>
        <fullName evidence="4">CHCH domain-containing protein</fullName>
    </recommendedName>
</protein>
<reference evidence="5" key="1">
    <citation type="submission" date="2020-06" db="EMBL/GenBank/DDBJ databases">
        <authorList>
            <person name="Li T."/>
            <person name="Hu X."/>
            <person name="Zhang T."/>
            <person name="Song X."/>
            <person name="Zhang H."/>
            <person name="Dai N."/>
            <person name="Sheng W."/>
            <person name="Hou X."/>
            <person name="Wei L."/>
        </authorList>
    </citation>
    <scope>NUCLEOTIDE SEQUENCE</scope>
    <source>
        <strain evidence="5">G01</strain>
        <tissue evidence="5">Leaf</tissue>
    </source>
</reference>
<feature type="domain" description="CHCH" evidence="4">
    <location>
        <begin position="178"/>
        <end position="212"/>
    </location>
</feature>
<organism evidence="5">
    <name type="scientific">Sesamum angustifolium</name>
    <dbReference type="NCBI Taxonomy" id="2727405"/>
    <lineage>
        <taxon>Eukaryota</taxon>
        <taxon>Viridiplantae</taxon>
        <taxon>Streptophyta</taxon>
        <taxon>Embryophyta</taxon>
        <taxon>Tracheophyta</taxon>
        <taxon>Spermatophyta</taxon>
        <taxon>Magnoliopsida</taxon>
        <taxon>eudicotyledons</taxon>
        <taxon>Gunneridae</taxon>
        <taxon>Pentapetalae</taxon>
        <taxon>asterids</taxon>
        <taxon>lamiids</taxon>
        <taxon>Lamiales</taxon>
        <taxon>Pedaliaceae</taxon>
        <taxon>Sesamum</taxon>
    </lineage>
</organism>
<evidence type="ECO:0000256" key="3">
    <source>
        <dbReference type="SAM" id="Phobius"/>
    </source>
</evidence>
<keyword evidence="1" id="KW-1015">Disulfide bond</keyword>
<comment type="caution">
    <text evidence="5">The sequence shown here is derived from an EMBL/GenBank/DDBJ whole genome shotgun (WGS) entry which is preliminary data.</text>
</comment>
<sequence>MPRRSSGVFGVSMYFIFRWIIGLRARLGFEFFGHWTCRNLVFWLISISFNCLFAIGFADGHVLRIGKEVPLLYIIDIGYSRRSARPAPRPAASRNPPPQPVNHAPPPAPVQSSSGGSILGGIGSTIAQGMAFGTGSAVAHRAVDAVMGPRTIQHETVVSEAAATPAPYAPSMGGSDACGVHSKAFQDCLNSYGNDISKCQFYMDMLAECRRNSGSMMSS</sequence>
<dbReference type="InterPro" id="IPR009069">
    <property type="entry name" value="Cys_alpha_HP_mot_SF"/>
</dbReference>
<dbReference type="GO" id="GO:0005739">
    <property type="term" value="C:mitochondrion"/>
    <property type="evidence" value="ECO:0007669"/>
    <property type="project" value="TreeGrafter"/>
</dbReference>